<sequence length="579" mass="61108">MKKVLIANRGEIAVRVIRACADHGLKSVAVYADDDLQALHVRLADEAHALNGQRPADTYLDIGKLIAVAQKSGADAVHPGYGFLSENAAFAQAVIDAGLTWIGPPPSAMALLGDKLSARELATRVGAPLVAGTTEPVQDVAEIHAFARQHGLPIAIKAAYGGGGRGLKVVWRADEIDELFASAVREAQAAFGRGECFVEQFLDQPRHIEAQVLADAHGTVRVLGTRDCSLQRRNQKLVEEAPAPFLTDAQRTRIHQAAQKICQAAGYVSAGTVEFLLAQSGAISFLEVNTRLQVEHPVTEETTGFDLVREQFRVAEGARLDAADVPAPHGHAFEFRINAEDVGRGFLPAPGRITRFDAPGGPGVRVDSGVAAGSLVAGQFDSLLAKLIVWGPTRQAAIERARRALAEFEIEGVPSVLPFHRAVMRHADFSGGERLAVHTRWIETELMPQWQPEPASRPEPQAGGLTRTAIEIDGRRVLLGLPASLLAGLAAAQPGAAAGVPEAAPVADDSAVTAPAAGTLLAWKVEDGAAVQAGELLAVMEAMKMEMQVLAPRAGTIRRRAEAGAVQAAGAVLAHIDAA</sequence>
<dbReference type="PROSITE" id="PS50968">
    <property type="entry name" value="BIOTINYL_LIPOYL"/>
    <property type="match status" value="1"/>
</dbReference>
<evidence type="ECO:0000256" key="7">
    <source>
        <dbReference type="ARBA" id="ARBA00023267"/>
    </source>
</evidence>
<evidence type="ECO:0000259" key="12">
    <source>
        <dbReference type="PROSITE" id="PS50979"/>
    </source>
</evidence>
<evidence type="ECO:0000256" key="4">
    <source>
        <dbReference type="ARBA" id="ARBA00022598"/>
    </source>
</evidence>
<comment type="caution">
    <text evidence="13">The sequence shown here is derived from an EMBL/GenBank/DDBJ whole genome shotgun (WGS) entry which is preliminary data.</text>
</comment>
<keyword evidence="7" id="KW-0092">Biotin</keyword>
<dbReference type="Pfam" id="PF00289">
    <property type="entry name" value="Biotin_carb_N"/>
    <property type="match status" value="1"/>
</dbReference>
<comment type="cofactor">
    <cofactor evidence="1">
        <name>biotin</name>
        <dbReference type="ChEBI" id="CHEBI:57586"/>
    </cofactor>
</comment>
<dbReference type="EC" id="6.3.4.14" evidence="3"/>
<accession>A0ABV6PPI2</accession>
<evidence type="ECO:0000256" key="1">
    <source>
        <dbReference type="ARBA" id="ARBA00001953"/>
    </source>
</evidence>
<dbReference type="PANTHER" id="PTHR48095">
    <property type="entry name" value="PYRUVATE CARBOXYLASE SUBUNIT A"/>
    <property type="match status" value="1"/>
</dbReference>
<keyword evidence="14" id="KW-1185">Reference proteome</keyword>
<dbReference type="PROSITE" id="PS00188">
    <property type="entry name" value="BIOTIN"/>
    <property type="match status" value="1"/>
</dbReference>
<dbReference type="InterPro" id="IPR016185">
    <property type="entry name" value="PreATP-grasp_dom_sf"/>
</dbReference>
<dbReference type="CDD" id="cd06850">
    <property type="entry name" value="biotinyl_domain"/>
    <property type="match status" value="1"/>
</dbReference>
<evidence type="ECO:0000256" key="9">
    <source>
        <dbReference type="PROSITE-ProRule" id="PRU00409"/>
    </source>
</evidence>
<dbReference type="InterPro" id="IPR011053">
    <property type="entry name" value="Single_hybrid_motif"/>
</dbReference>
<dbReference type="PROSITE" id="PS50979">
    <property type="entry name" value="BC"/>
    <property type="match status" value="1"/>
</dbReference>
<comment type="function">
    <text evidence="2">This protein is a component of the acetyl coenzyme A carboxylase complex; first, biotin carboxylase catalyzes the carboxylation of the carrier protein and then the transcarboxylase transfers the carboxyl group to form malonyl-CoA.</text>
</comment>
<dbReference type="InterPro" id="IPR011054">
    <property type="entry name" value="Rudment_hybrid_motif"/>
</dbReference>
<reference evidence="13 14" key="1">
    <citation type="submission" date="2024-09" db="EMBL/GenBank/DDBJ databases">
        <authorList>
            <person name="Sun Q."/>
            <person name="Mori K."/>
        </authorList>
    </citation>
    <scope>NUCLEOTIDE SEQUENCE [LARGE SCALE GENOMIC DNA]</scope>
    <source>
        <strain evidence="13 14">NCAIM B.02336</strain>
    </source>
</reference>
<evidence type="ECO:0000256" key="8">
    <source>
        <dbReference type="ARBA" id="ARBA00048600"/>
    </source>
</evidence>
<evidence type="ECO:0000313" key="14">
    <source>
        <dbReference type="Proteomes" id="UP001589834"/>
    </source>
</evidence>
<dbReference type="InterPro" id="IPR000089">
    <property type="entry name" value="Biotin_lipoyl"/>
</dbReference>
<dbReference type="Pfam" id="PF00364">
    <property type="entry name" value="Biotin_lipoyl"/>
    <property type="match status" value="1"/>
</dbReference>
<dbReference type="RefSeq" id="WP_377480135.1">
    <property type="nucleotide sequence ID" value="NZ_JBHLTN010000007.1"/>
</dbReference>
<comment type="catalytic activity">
    <reaction evidence="8">
        <text>N(6)-biotinyl-L-lysyl-[protein] + hydrogencarbonate + ATP = N(6)-carboxybiotinyl-L-lysyl-[protein] + ADP + phosphate + H(+)</text>
        <dbReference type="Rhea" id="RHEA:13501"/>
        <dbReference type="Rhea" id="RHEA-COMP:10505"/>
        <dbReference type="Rhea" id="RHEA-COMP:10506"/>
        <dbReference type="ChEBI" id="CHEBI:15378"/>
        <dbReference type="ChEBI" id="CHEBI:17544"/>
        <dbReference type="ChEBI" id="CHEBI:30616"/>
        <dbReference type="ChEBI" id="CHEBI:43474"/>
        <dbReference type="ChEBI" id="CHEBI:83144"/>
        <dbReference type="ChEBI" id="CHEBI:83145"/>
        <dbReference type="ChEBI" id="CHEBI:456216"/>
        <dbReference type="EC" id="6.3.4.14"/>
    </reaction>
</comment>
<dbReference type="Gene3D" id="3.30.470.20">
    <property type="entry name" value="ATP-grasp fold, B domain"/>
    <property type="match status" value="1"/>
</dbReference>
<dbReference type="SUPFAM" id="SSF51246">
    <property type="entry name" value="Rudiment single hybrid motif"/>
    <property type="match status" value="1"/>
</dbReference>
<dbReference type="InterPro" id="IPR005481">
    <property type="entry name" value="BC-like_N"/>
</dbReference>
<name>A0ABV6PPI2_9BURK</name>
<evidence type="ECO:0000256" key="2">
    <source>
        <dbReference type="ARBA" id="ARBA00003761"/>
    </source>
</evidence>
<dbReference type="InterPro" id="IPR051602">
    <property type="entry name" value="ACC_Biotin_Carboxylase"/>
</dbReference>
<keyword evidence="6 9" id="KW-0067">ATP-binding</keyword>
<dbReference type="PROSITE" id="PS00867">
    <property type="entry name" value="CPSASE_2"/>
    <property type="match status" value="1"/>
</dbReference>
<dbReference type="InterPro" id="IPR011764">
    <property type="entry name" value="Biotin_carboxylation_dom"/>
</dbReference>
<protein>
    <recommendedName>
        <fullName evidence="3">biotin carboxylase</fullName>
        <ecNumber evidence="3">6.3.4.14</ecNumber>
    </recommendedName>
</protein>
<dbReference type="SUPFAM" id="SSF52440">
    <property type="entry name" value="PreATP-grasp domain"/>
    <property type="match status" value="1"/>
</dbReference>
<dbReference type="Proteomes" id="UP001589834">
    <property type="component" value="Unassembled WGS sequence"/>
</dbReference>
<dbReference type="InterPro" id="IPR005482">
    <property type="entry name" value="Biotin_COase_C"/>
</dbReference>
<dbReference type="PROSITE" id="PS50975">
    <property type="entry name" value="ATP_GRASP"/>
    <property type="match status" value="1"/>
</dbReference>
<feature type="domain" description="Biotin carboxylation" evidence="12">
    <location>
        <begin position="1"/>
        <end position="444"/>
    </location>
</feature>
<dbReference type="Pfam" id="PF02785">
    <property type="entry name" value="Biotin_carb_C"/>
    <property type="match status" value="1"/>
</dbReference>
<feature type="domain" description="Lipoyl-binding" evidence="10">
    <location>
        <begin position="495"/>
        <end position="577"/>
    </location>
</feature>
<keyword evidence="4" id="KW-0436">Ligase</keyword>
<gene>
    <name evidence="13" type="ORF">ACFFGG_04065</name>
</gene>
<proteinExistence type="predicted"/>
<dbReference type="Gene3D" id="2.40.50.100">
    <property type="match status" value="1"/>
</dbReference>
<feature type="domain" description="ATP-grasp" evidence="11">
    <location>
        <begin position="119"/>
        <end position="316"/>
    </location>
</feature>
<dbReference type="Pfam" id="PF02786">
    <property type="entry name" value="CPSase_L_D2"/>
    <property type="match status" value="1"/>
</dbReference>
<evidence type="ECO:0000256" key="5">
    <source>
        <dbReference type="ARBA" id="ARBA00022741"/>
    </source>
</evidence>
<dbReference type="SUPFAM" id="SSF51230">
    <property type="entry name" value="Single hybrid motif"/>
    <property type="match status" value="1"/>
</dbReference>
<evidence type="ECO:0000256" key="6">
    <source>
        <dbReference type="ARBA" id="ARBA00022840"/>
    </source>
</evidence>
<keyword evidence="5 9" id="KW-0547">Nucleotide-binding</keyword>
<evidence type="ECO:0000313" key="13">
    <source>
        <dbReference type="EMBL" id="MFC0591725.1"/>
    </source>
</evidence>
<evidence type="ECO:0000259" key="10">
    <source>
        <dbReference type="PROSITE" id="PS50968"/>
    </source>
</evidence>
<evidence type="ECO:0000259" key="11">
    <source>
        <dbReference type="PROSITE" id="PS50975"/>
    </source>
</evidence>
<dbReference type="EMBL" id="JBHLTN010000007">
    <property type="protein sequence ID" value="MFC0591725.1"/>
    <property type="molecule type" value="Genomic_DNA"/>
</dbReference>
<dbReference type="PANTHER" id="PTHR48095:SF2">
    <property type="entry name" value="BIOTIN CARBOXYLASE, CHLOROPLASTIC"/>
    <property type="match status" value="1"/>
</dbReference>
<evidence type="ECO:0000256" key="3">
    <source>
        <dbReference type="ARBA" id="ARBA00013263"/>
    </source>
</evidence>
<dbReference type="InterPro" id="IPR005479">
    <property type="entry name" value="CPAse_ATP-bd"/>
</dbReference>
<organism evidence="13 14">
    <name type="scientific">Ottowia pentelensis</name>
    <dbReference type="NCBI Taxonomy" id="511108"/>
    <lineage>
        <taxon>Bacteria</taxon>
        <taxon>Pseudomonadati</taxon>
        <taxon>Pseudomonadota</taxon>
        <taxon>Betaproteobacteria</taxon>
        <taxon>Burkholderiales</taxon>
        <taxon>Comamonadaceae</taxon>
        <taxon>Ottowia</taxon>
    </lineage>
</organism>
<dbReference type="InterPro" id="IPR001882">
    <property type="entry name" value="Biotin_BS"/>
</dbReference>
<dbReference type="InterPro" id="IPR011761">
    <property type="entry name" value="ATP-grasp"/>
</dbReference>
<dbReference type="SUPFAM" id="SSF56059">
    <property type="entry name" value="Glutathione synthetase ATP-binding domain-like"/>
    <property type="match status" value="1"/>
</dbReference>
<dbReference type="SMART" id="SM00878">
    <property type="entry name" value="Biotin_carb_C"/>
    <property type="match status" value="1"/>
</dbReference>